<dbReference type="EMBL" id="KB644414">
    <property type="protein sequence ID" value="EPS32722.1"/>
    <property type="molecule type" value="Genomic_DNA"/>
</dbReference>
<name>S8BCQ1_PENO1</name>
<dbReference type="InterPro" id="IPR011990">
    <property type="entry name" value="TPR-like_helical_dom_sf"/>
</dbReference>
<sequence>MISKIVYKLRIDGSAKQPKRSAGPNVDLLLKANADLATQLGQANQEIQTLHAKLAELDCLLAHTQARRIYVSEPSLPPPTTAVRIPCSSGSSVALMKSREGGDFEWIDNVWICTHLPYLHQAEQSWRDGDVVSALDQLQDSLWNNAFLSVAESVHARVMLAAILYAQGEYQKSLGQVNYVVELALSCEKVQGINLTDLVDLAHFIEGMNLMELGCFERAYWSYLRSLQLPGYSSRKHQIRAIEEFTHQQATDDNVWDNRSLRPVISSDQLRPMAVIGGQPYDTMKRPEIGVMGQVVKGMKVGKVSIVL</sequence>
<dbReference type="OrthoDB" id="4337177at2759"/>
<organism evidence="2 3">
    <name type="scientific">Penicillium oxalicum (strain 114-2 / CGMCC 5302)</name>
    <name type="common">Penicillium decumbens</name>
    <dbReference type="NCBI Taxonomy" id="933388"/>
    <lineage>
        <taxon>Eukaryota</taxon>
        <taxon>Fungi</taxon>
        <taxon>Dikarya</taxon>
        <taxon>Ascomycota</taxon>
        <taxon>Pezizomycotina</taxon>
        <taxon>Eurotiomycetes</taxon>
        <taxon>Eurotiomycetidae</taxon>
        <taxon>Eurotiales</taxon>
        <taxon>Aspergillaceae</taxon>
        <taxon>Penicillium</taxon>
    </lineage>
</organism>
<dbReference type="Proteomes" id="UP000019376">
    <property type="component" value="Unassembled WGS sequence"/>
</dbReference>
<dbReference type="PhylomeDB" id="S8BCQ1"/>
<evidence type="ECO:0000256" key="1">
    <source>
        <dbReference type="SAM" id="Coils"/>
    </source>
</evidence>
<proteinExistence type="predicted"/>
<accession>S8BCQ1</accession>
<gene>
    <name evidence="2" type="ORF">PDE_07682</name>
</gene>
<dbReference type="HOGENOM" id="CLU_1042454_0_0_1"/>
<protein>
    <submittedName>
        <fullName evidence="2">Uncharacterized protein</fullName>
    </submittedName>
</protein>
<keyword evidence="3" id="KW-1185">Reference proteome</keyword>
<feature type="coiled-coil region" evidence="1">
    <location>
        <begin position="33"/>
        <end position="60"/>
    </location>
</feature>
<dbReference type="SUPFAM" id="SSF48452">
    <property type="entry name" value="TPR-like"/>
    <property type="match status" value="1"/>
</dbReference>
<evidence type="ECO:0000313" key="3">
    <source>
        <dbReference type="Proteomes" id="UP000019376"/>
    </source>
</evidence>
<evidence type="ECO:0000313" key="2">
    <source>
        <dbReference type="EMBL" id="EPS32722.1"/>
    </source>
</evidence>
<reference evidence="2 3" key="1">
    <citation type="journal article" date="2013" name="PLoS ONE">
        <title>Genomic and secretomic analyses reveal unique features of the lignocellulolytic enzyme system of Penicillium decumbens.</title>
        <authorList>
            <person name="Liu G."/>
            <person name="Zhang L."/>
            <person name="Wei X."/>
            <person name="Zou G."/>
            <person name="Qin Y."/>
            <person name="Ma L."/>
            <person name="Li J."/>
            <person name="Zheng H."/>
            <person name="Wang S."/>
            <person name="Wang C."/>
            <person name="Xun L."/>
            <person name="Zhao G.-P."/>
            <person name="Zhou Z."/>
            <person name="Qu Y."/>
        </authorList>
    </citation>
    <scope>NUCLEOTIDE SEQUENCE [LARGE SCALE GENOMIC DNA]</scope>
    <source>
        <strain evidence="3">114-2 / CGMCC 5302</strain>
    </source>
</reference>
<dbReference type="AlphaFoldDB" id="S8BCQ1"/>
<keyword evidence="1" id="KW-0175">Coiled coil</keyword>